<dbReference type="RefSeq" id="WP_015656905.1">
    <property type="nucleotide sequence ID" value="NC_020504.1"/>
</dbReference>
<dbReference type="EMBL" id="HE971709">
    <property type="protein sequence ID" value="CCK26511.1"/>
    <property type="molecule type" value="Genomic_DNA"/>
</dbReference>
<dbReference type="KEGG" id="sdv:BN159_2132"/>
<dbReference type="PANTHER" id="PTHR34846">
    <property type="entry name" value="4-CARBOXYMUCONOLACTONE DECARBOXYLASE FAMILY PROTEIN (AFU_ORTHOLOGUE AFUA_6G11590)"/>
    <property type="match status" value="1"/>
</dbReference>
<dbReference type="eggNOG" id="COG2128">
    <property type="taxonomic scope" value="Bacteria"/>
</dbReference>
<protein>
    <recommendedName>
        <fullName evidence="1">Carboxymuconolactone decarboxylase-like domain-containing protein</fullName>
    </recommendedName>
</protein>
<feature type="domain" description="Carboxymuconolactone decarboxylase-like" evidence="1">
    <location>
        <begin position="13"/>
        <end position="94"/>
    </location>
</feature>
<dbReference type="AlphaFoldDB" id="K4QTJ5"/>
<gene>
    <name evidence="2" type="ORF">BN159_2132</name>
</gene>
<evidence type="ECO:0000313" key="3">
    <source>
        <dbReference type="Proteomes" id="UP000008043"/>
    </source>
</evidence>
<name>K4QTJ5_STRDJ</name>
<dbReference type="Pfam" id="PF02627">
    <property type="entry name" value="CMD"/>
    <property type="match status" value="1"/>
</dbReference>
<evidence type="ECO:0000259" key="1">
    <source>
        <dbReference type="Pfam" id="PF02627"/>
    </source>
</evidence>
<dbReference type="SUPFAM" id="SSF69118">
    <property type="entry name" value="AhpD-like"/>
    <property type="match status" value="1"/>
</dbReference>
<reference evidence="2 3" key="1">
    <citation type="journal article" date="2012" name="J. Bacteriol.">
        <title>Genome sequence of the bacterium Streptomyces davawensis JCM 4913 and heterologous production of the unique antibiotic roseoflavin.</title>
        <authorList>
            <person name="Jankowitsch F."/>
            <person name="Schwarz J."/>
            <person name="Ruckert C."/>
            <person name="Gust B."/>
            <person name="Szczepanowski R."/>
            <person name="Blom J."/>
            <person name="Pelzer S."/>
            <person name="Kalinowski J."/>
            <person name="Mack M."/>
        </authorList>
    </citation>
    <scope>NUCLEOTIDE SEQUENCE [LARGE SCALE GENOMIC DNA]</scope>
    <source>
        <strain evidence="3">DSM 101723 / JCM 4913 / KCC S-0913 / 768</strain>
    </source>
</reference>
<accession>K4QTJ5</accession>
<dbReference type="HOGENOM" id="CLU_082760_6_1_11"/>
<organism evidence="2 3">
    <name type="scientific">Streptomyces davaonensis (strain DSM 101723 / JCM 4913 / KCC S-0913 / 768)</name>
    <dbReference type="NCBI Taxonomy" id="1214101"/>
    <lineage>
        <taxon>Bacteria</taxon>
        <taxon>Bacillati</taxon>
        <taxon>Actinomycetota</taxon>
        <taxon>Actinomycetes</taxon>
        <taxon>Kitasatosporales</taxon>
        <taxon>Streptomycetaceae</taxon>
        <taxon>Streptomyces</taxon>
    </lineage>
</organism>
<dbReference type="NCBIfam" id="TIGR00778">
    <property type="entry name" value="ahpD_dom"/>
    <property type="match status" value="1"/>
</dbReference>
<dbReference type="PATRIC" id="fig|1214101.3.peg.2165"/>
<dbReference type="InterPro" id="IPR004675">
    <property type="entry name" value="AhpD_core"/>
</dbReference>
<dbReference type="InterPro" id="IPR029032">
    <property type="entry name" value="AhpD-like"/>
</dbReference>
<sequence length="157" mass="16786">MRSRMRHPADVLPDAAHPLQEILRAVHRAGVDGRTLELVHLRISQINGCAAGVDRGAGAARAAGASDAQLLALAVWRDSPYFTPAERAALELAESATRLADRPDAVSDEVWDRAATWFDERQLAALLLMIGVTNLGNRLGATTRQGAAVDTLEGNKS</sequence>
<evidence type="ECO:0000313" key="2">
    <source>
        <dbReference type="EMBL" id="CCK26511.1"/>
    </source>
</evidence>
<dbReference type="Gene3D" id="1.20.1290.10">
    <property type="entry name" value="AhpD-like"/>
    <property type="match status" value="1"/>
</dbReference>
<dbReference type="PANTHER" id="PTHR34846:SF7">
    <property type="entry name" value="BLL7811 PROTEIN"/>
    <property type="match status" value="1"/>
</dbReference>
<proteinExistence type="predicted"/>
<dbReference type="Proteomes" id="UP000008043">
    <property type="component" value="Chromosome"/>
</dbReference>
<dbReference type="OrthoDB" id="9801997at2"/>
<dbReference type="STRING" id="1214101.BN159_2132"/>
<dbReference type="InterPro" id="IPR003779">
    <property type="entry name" value="CMD-like"/>
</dbReference>
<dbReference type="GO" id="GO:0051920">
    <property type="term" value="F:peroxiredoxin activity"/>
    <property type="evidence" value="ECO:0007669"/>
    <property type="project" value="InterPro"/>
</dbReference>
<keyword evidence="3" id="KW-1185">Reference proteome</keyword>